<protein>
    <submittedName>
        <fullName evidence="2">Uncharacterized protein</fullName>
    </submittedName>
</protein>
<organism evidence="2 3">
    <name type="scientific">Albula glossodonta</name>
    <name type="common">roundjaw bonefish</name>
    <dbReference type="NCBI Taxonomy" id="121402"/>
    <lineage>
        <taxon>Eukaryota</taxon>
        <taxon>Metazoa</taxon>
        <taxon>Chordata</taxon>
        <taxon>Craniata</taxon>
        <taxon>Vertebrata</taxon>
        <taxon>Euteleostomi</taxon>
        <taxon>Actinopterygii</taxon>
        <taxon>Neopterygii</taxon>
        <taxon>Teleostei</taxon>
        <taxon>Albuliformes</taxon>
        <taxon>Albulidae</taxon>
        <taxon>Albula</taxon>
    </lineage>
</organism>
<proteinExistence type="predicted"/>
<evidence type="ECO:0000313" key="2">
    <source>
        <dbReference type="EMBL" id="KAG9332078.1"/>
    </source>
</evidence>
<dbReference type="EMBL" id="JAFBMS010000261">
    <property type="protein sequence ID" value="KAG9332078.1"/>
    <property type="molecule type" value="Genomic_DNA"/>
</dbReference>
<name>A0A8T2N2K5_9TELE</name>
<sequence>MCERYTALTLTQPDTQPKQTIEAQRKKVSAGNGRDNQLGISGMWRRGTVTSVKECAPHTDVTQDGPDKQVAQSRPESRAGMLQLEPLQDGAISPIGKTCRVRLNSEGKQQTRETPSTTAAPITRHLDL</sequence>
<evidence type="ECO:0000256" key="1">
    <source>
        <dbReference type="SAM" id="MobiDB-lite"/>
    </source>
</evidence>
<evidence type="ECO:0000313" key="3">
    <source>
        <dbReference type="Proteomes" id="UP000824540"/>
    </source>
</evidence>
<feature type="region of interest" description="Disordered" evidence="1">
    <location>
        <begin position="17"/>
        <end position="41"/>
    </location>
</feature>
<reference evidence="2" key="1">
    <citation type="thesis" date="2021" institute="BYU ScholarsArchive" country="Provo, UT, USA">
        <title>Applications of and Algorithms for Genome Assembly and Genomic Analyses with an Emphasis on Marine Teleosts.</title>
        <authorList>
            <person name="Pickett B.D."/>
        </authorList>
    </citation>
    <scope>NUCLEOTIDE SEQUENCE</scope>
    <source>
        <strain evidence="2">HI-2016</strain>
    </source>
</reference>
<gene>
    <name evidence="2" type="ORF">JZ751_016144</name>
</gene>
<dbReference type="Proteomes" id="UP000824540">
    <property type="component" value="Unassembled WGS sequence"/>
</dbReference>
<comment type="caution">
    <text evidence="2">The sequence shown here is derived from an EMBL/GenBank/DDBJ whole genome shotgun (WGS) entry which is preliminary data.</text>
</comment>
<feature type="region of interest" description="Disordered" evidence="1">
    <location>
        <begin position="56"/>
        <end position="128"/>
    </location>
</feature>
<dbReference type="AlphaFoldDB" id="A0A8T2N2K5"/>
<keyword evidence="3" id="KW-1185">Reference proteome</keyword>
<accession>A0A8T2N2K5</accession>